<name>A0ACB8TTN5_9APHY</name>
<evidence type="ECO:0000313" key="2">
    <source>
        <dbReference type="Proteomes" id="UP001055072"/>
    </source>
</evidence>
<proteinExistence type="predicted"/>
<gene>
    <name evidence="1" type="ORF">BDY19DRAFT_450834</name>
</gene>
<comment type="caution">
    <text evidence="1">The sequence shown here is derived from an EMBL/GenBank/DDBJ whole genome shotgun (WGS) entry which is preliminary data.</text>
</comment>
<dbReference type="EMBL" id="MU274932">
    <property type="protein sequence ID" value="KAI0085309.1"/>
    <property type="molecule type" value="Genomic_DNA"/>
</dbReference>
<protein>
    <submittedName>
        <fullName evidence="1">Uncharacterized protein</fullName>
    </submittedName>
</protein>
<keyword evidence="2" id="KW-1185">Reference proteome</keyword>
<evidence type="ECO:0000313" key="1">
    <source>
        <dbReference type="EMBL" id="KAI0085309.1"/>
    </source>
</evidence>
<accession>A0ACB8TTN5</accession>
<organism evidence="1 2">
    <name type="scientific">Irpex rosettiformis</name>
    <dbReference type="NCBI Taxonomy" id="378272"/>
    <lineage>
        <taxon>Eukaryota</taxon>
        <taxon>Fungi</taxon>
        <taxon>Dikarya</taxon>
        <taxon>Basidiomycota</taxon>
        <taxon>Agaricomycotina</taxon>
        <taxon>Agaricomycetes</taxon>
        <taxon>Polyporales</taxon>
        <taxon>Irpicaceae</taxon>
        <taxon>Irpex</taxon>
    </lineage>
</organism>
<dbReference type="Proteomes" id="UP001055072">
    <property type="component" value="Unassembled WGS sequence"/>
</dbReference>
<reference evidence="1" key="1">
    <citation type="journal article" date="2021" name="Environ. Microbiol.">
        <title>Gene family expansions and transcriptome signatures uncover fungal adaptations to wood decay.</title>
        <authorList>
            <person name="Hage H."/>
            <person name="Miyauchi S."/>
            <person name="Viragh M."/>
            <person name="Drula E."/>
            <person name="Min B."/>
            <person name="Chaduli D."/>
            <person name="Navarro D."/>
            <person name="Favel A."/>
            <person name="Norest M."/>
            <person name="Lesage-Meessen L."/>
            <person name="Balint B."/>
            <person name="Merenyi Z."/>
            <person name="de Eugenio L."/>
            <person name="Morin E."/>
            <person name="Martinez A.T."/>
            <person name="Baldrian P."/>
            <person name="Stursova M."/>
            <person name="Martinez M.J."/>
            <person name="Novotny C."/>
            <person name="Magnuson J.K."/>
            <person name="Spatafora J.W."/>
            <person name="Maurice S."/>
            <person name="Pangilinan J."/>
            <person name="Andreopoulos W."/>
            <person name="LaButti K."/>
            <person name="Hundley H."/>
            <person name="Na H."/>
            <person name="Kuo A."/>
            <person name="Barry K."/>
            <person name="Lipzen A."/>
            <person name="Henrissat B."/>
            <person name="Riley R."/>
            <person name="Ahrendt S."/>
            <person name="Nagy L.G."/>
            <person name="Grigoriev I.V."/>
            <person name="Martin F."/>
            <person name="Rosso M.N."/>
        </authorList>
    </citation>
    <scope>NUCLEOTIDE SEQUENCE</scope>
    <source>
        <strain evidence="1">CBS 384.51</strain>
    </source>
</reference>
<sequence length="120" mass="13699">MLPLKISILFKRIASVYLDISNKYIIPAQRKVGHAMEYNEDTNEEGKLAFNDSLAEKRQELLTQSNDAAKYISMLIDGDQEKSAHTIDERWSSIKSDNQRRCRRMAGLSGSHSINILPCR</sequence>